<evidence type="ECO:0008006" key="4">
    <source>
        <dbReference type="Google" id="ProtNLM"/>
    </source>
</evidence>
<feature type="signal peptide" evidence="1">
    <location>
        <begin position="1"/>
        <end position="25"/>
    </location>
</feature>
<sequence>MLHALKHSALAVALGAALISPLAHAAEATFDFGNSHTFLGFGTQVWLNNKNPGVTSQMLKDLNARFVRVSLNPKVPLKELREGMTVEEGLALIKKHDSAEQRERFTEFRDQMRALGITPHLIFWRVPEPWVKTQAKKVGSKSKANYVLPELIDDYARSIVAQLLYLKGLGIEPDGIELVNEPHGAWGTKFVPAQYAKLALSTRKALDEHGLKNIKIDGPGTGLRQFDHFIGGMKETNAEKALGYVSAHVYDTPEVLADRRDSGTASFMGQGRFGPIMITEFGVKQHSDEDDFFADDELQVTTPEFAVHAASSAVLLLGKGASGLIYWQIQDFAWQKKGKSHGMMSATGERRPVAHALQALFSKVPPGATVAQRPINLPSGVYGAALQQGKHSYVMLVNSTDQVQEISAKLQGGSKACMSVSQVEAWSPAGKGDAAIRQAKADNCTLKATLGKQAVGTVILQ</sequence>
<evidence type="ECO:0000313" key="3">
    <source>
        <dbReference type="Proteomes" id="UP000672097"/>
    </source>
</evidence>
<dbReference type="Gene3D" id="3.20.20.80">
    <property type="entry name" value="Glycosidases"/>
    <property type="match status" value="1"/>
</dbReference>
<evidence type="ECO:0000313" key="2">
    <source>
        <dbReference type="EMBL" id="MBQ0933957.1"/>
    </source>
</evidence>
<dbReference type="EMBL" id="JAGQDG010000001">
    <property type="protein sequence ID" value="MBQ0933957.1"/>
    <property type="molecule type" value="Genomic_DNA"/>
</dbReference>
<name>A0ABS5DS50_9BURK</name>
<evidence type="ECO:0000256" key="1">
    <source>
        <dbReference type="SAM" id="SignalP"/>
    </source>
</evidence>
<reference evidence="2 3" key="1">
    <citation type="submission" date="2021-04" db="EMBL/GenBank/DDBJ databases">
        <title>The genome sequence of type strain Ideonella paludis KCTC 32238.</title>
        <authorList>
            <person name="Liu Y."/>
        </authorList>
    </citation>
    <scope>NUCLEOTIDE SEQUENCE [LARGE SCALE GENOMIC DNA]</scope>
    <source>
        <strain evidence="2 3">KCTC 32238</strain>
    </source>
</reference>
<dbReference type="Proteomes" id="UP000672097">
    <property type="component" value="Unassembled WGS sequence"/>
</dbReference>
<organism evidence="2 3">
    <name type="scientific">Ideonella paludis</name>
    <dbReference type="NCBI Taxonomy" id="1233411"/>
    <lineage>
        <taxon>Bacteria</taxon>
        <taxon>Pseudomonadati</taxon>
        <taxon>Pseudomonadota</taxon>
        <taxon>Betaproteobacteria</taxon>
        <taxon>Burkholderiales</taxon>
        <taxon>Sphaerotilaceae</taxon>
        <taxon>Ideonella</taxon>
    </lineage>
</organism>
<accession>A0ABS5DS50</accession>
<proteinExistence type="predicted"/>
<dbReference type="RefSeq" id="WP_210805391.1">
    <property type="nucleotide sequence ID" value="NZ_JAGQDG010000001.1"/>
</dbReference>
<gene>
    <name evidence="2" type="ORF">KAK11_01365</name>
</gene>
<dbReference type="SUPFAM" id="SSF51445">
    <property type="entry name" value="(Trans)glycosidases"/>
    <property type="match status" value="1"/>
</dbReference>
<feature type="chain" id="PRO_5045639089" description="Glycosyl hydrolase family 30 beta sandwich domain-containing protein" evidence="1">
    <location>
        <begin position="26"/>
        <end position="461"/>
    </location>
</feature>
<keyword evidence="1" id="KW-0732">Signal</keyword>
<dbReference type="InterPro" id="IPR017853">
    <property type="entry name" value="GH"/>
</dbReference>
<comment type="caution">
    <text evidence="2">The sequence shown here is derived from an EMBL/GenBank/DDBJ whole genome shotgun (WGS) entry which is preliminary data.</text>
</comment>
<protein>
    <recommendedName>
        <fullName evidence="4">Glycosyl hydrolase family 30 beta sandwich domain-containing protein</fullName>
    </recommendedName>
</protein>
<keyword evidence="3" id="KW-1185">Reference proteome</keyword>